<dbReference type="Proteomes" id="UP000615026">
    <property type="component" value="Unassembled WGS sequence"/>
</dbReference>
<keyword evidence="3 7" id="KW-0812">Transmembrane</keyword>
<feature type="domain" description="GtrA/DPMS transmembrane" evidence="8">
    <location>
        <begin position="28"/>
        <end position="145"/>
    </location>
</feature>
<dbReference type="AlphaFoldDB" id="A0A928ZYU8"/>
<reference evidence="9" key="1">
    <citation type="submission" date="2020-10" db="EMBL/GenBank/DDBJ databases">
        <authorList>
            <person name="Castelo-Branco R."/>
            <person name="Eusebio N."/>
            <person name="Adriana R."/>
            <person name="Vieira A."/>
            <person name="Brugerolle De Fraissinette N."/>
            <person name="Rezende De Castro R."/>
            <person name="Schneider M.P."/>
            <person name="Vasconcelos V."/>
            <person name="Leao P.N."/>
        </authorList>
    </citation>
    <scope>NUCLEOTIDE SEQUENCE</scope>
    <source>
        <strain evidence="9">LEGE 11479</strain>
    </source>
</reference>
<gene>
    <name evidence="9" type="ORF">IQ260_25265</name>
</gene>
<dbReference type="PANTHER" id="PTHR38459:SF1">
    <property type="entry name" value="PROPHAGE BACTOPRENOL-LINKED GLUCOSE TRANSLOCASE HOMOLOG"/>
    <property type="match status" value="1"/>
</dbReference>
<dbReference type="RefSeq" id="WP_193995842.1">
    <property type="nucleotide sequence ID" value="NZ_JADEXP010000347.1"/>
</dbReference>
<dbReference type="PANTHER" id="PTHR38459">
    <property type="entry name" value="PROPHAGE BACTOPRENOL-LINKED GLUCOSE TRANSLOCASE HOMOLOG"/>
    <property type="match status" value="1"/>
</dbReference>
<comment type="caution">
    <text evidence="9">The sequence shown here is derived from an EMBL/GenBank/DDBJ whole genome shotgun (WGS) entry which is preliminary data.</text>
</comment>
<name>A0A928ZYU8_LEPEC</name>
<feature type="compositionally biased region" description="Polar residues" evidence="6">
    <location>
        <begin position="166"/>
        <end position="178"/>
    </location>
</feature>
<dbReference type="GO" id="GO:0005886">
    <property type="term" value="C:plasma membrane"/>
    <property type="evidence" value="ECO:0007669"/>
    <property type="project" value="TreeGrafter"/>
</dbReference>
<dbReference type="GO" id="GO:0000271">
    <property type="term" value="P:polysaccharide biosynthetic process"/>
    <property type="evidence" value="ECO:0007669"/>
    <property type="project" value="InterPro"/>
</dbReference>
<keyword evidence="4 7" id="KW-1133">Transmembrane helix</keyword>
<protein>
    <submittedName>
        <fullName evidence="9">GtrA family protein</fullName>
    </submittedName>
</protein>
<keyword evidence="10" id="KW-1185">Reference proteome</keyword>
<feature type="transmembrane region" description="Helical" evidence="7">
    <location>
        <begin position="126"/>
        <end position="145"/>
    </location>
</feature>
<evidence type="ECO:0000256" key="1">
    <source>
        <dbReference type="ARBA" id="ARBA00004141"/>
    </source>
</evidence>
<evidence type="ECO:0000256" key="3">
    <source>
        <dbReference type="ARBA" id="ARBA00022692"/>
    </source>
</evidence>
<evidence type="ECO:0000256" key="4">
    <source>
        <dbReference type="ARBA" id="ARBA00022989"/>
    </source>
</evidence>
<keyword evidence="5 7" id="KW-0472">Membrane</keyword>
<evidence type="ECO:0000313" key="10">
    <source>
        <dbReference type="Proteomes" id="UP000615026"/>
    </source>
</evidence>
<comment type="similarity">
    <text evidence="2">Belongs to the GtrA family.</text>
</comment>
<evidence type="ECO:0000256" key="2">
    <source>
        <dbReference type="ARBA" id="ARBA00009399"/>
    </source>
</evidence>
<evidence type="ECO:0000256" key="5">
    <source>
        <dbReference type="ARBA" id="ARBA00023136"/>
    </source>
</evidence>
<dbReference type="EMBL" id="JADEXP010000347">
    <property type="protein sequence ID" value="MBE9069955.1"/>
    <property type="molecule type" value="Genomic_DNA"/>
</dbReference>
<feature type="region of interest" description="Disordered" evidence="6">
    <location>
        <begin position="156"/>
        <end position="178"/>
    </location>
</feature>
<evidence type="ECO:0000313" key="9">
    <source>
        <dbReference type="EMBL" id="MBE9069955.1"/>
    </source>
</evidence>
<dbReference type="Pfam" id="PF04138">
    <property type="entry name" value="GtrA_DPMS_TM"/>
    <property type="match status" value="1"/>
</dbReference>
<sequence length="178" mass="20415">MGQNFRISNFIDRLATDELLAFFRHLTRFSIVGLSGVFLDLGGFYCLHQMLGWTITPSAMASTELAIINNFLGNENWTFRDISMLRPRFRDRMQRFIKFNLICLVGLVLNILIVDLMFYTFGVNEYVAKIIAIAGVVFWNFNVNLKLNWQVKEQASEPTGEENTQKEGITSDVSELIS</sequence>
<organism evidence="9 10">
    <name type="scientific">Leptolyngbya cf. ectocarpi LEGE 11479</name>
    <dbReference type="NCBI Taxonomy" id="1828722"/>
    <lineage>
        <taxon>Bacteria</taxon>
        <taxon>Bacillati</taxon>
        <taxon>Cyanobacteriota</taxon>
        <taxon>Cyanophyceae</taxon>
        <taxon>Leptolyngbyales</taxon>
        <taxon>Leptolyngbyaceae</taxon>
        <taxon>Leptolyngbya group</taxon>
        <taxon>Leptolyngbya</taxon>
    </lineage>
</organism>
<evidence type="ECO:0000256" key="6">
    <source>
        <dbReference type="SAM" id="MobiDB-lite"/>
    </source>
</evidence>
<feature type="transmembrane region" description="Helical" evidence="7">
    <location>
        <begin position="96"/>
        <end position="120"/>
    </location>
</feature>
<accession>A0A928ZYU8</accession>
<proteinExistence type="inferred from homology"/>
<evidence type="ECO:0000256" key="7">
    <source>
        <dbReference type="SAM" id="Phobius"/>
    </source>
</evidence>
<dbReference type="InterPro" id="IPR051401">
    <property type="entry name" value="GtrA_CellWall_Glycosyl"/>
</dbReference>
<dbReference type="InterPro" id="IPR007267">
    <property type="entry name" value="GtrA_DPMS_TM"/>
</dbReference>
<comment type="subcellular location">
    <subcellularLocation>
        <location evidence="1">Membrane</location>
        <topology evidence="1">Multi-pass membrane protein</topology>
    </subcellularLocation>
</comment>
<evidence type="ECO:0000259" key="8">
    <source>
        <dbReference type="Pfam" id="PF04138"/>
    </source>
</evidence>